<evidence type="ECO:0000313" key="2">
    <source>
        <dbReference type="Proteomes" id="UP000790709"/>
    </source>
</evidence>
<comment type="caution">
    <text evidence="1">The sequence shown here is derived from an EMBL/GenBank/DDBJ whole genome shotgun (WGS) entry which is preliminary data.</text>
</comment>
<keyword evidence="2" id="KW-1185">Reference proteome</keyword>
<accession>A0ACB8B1W3</accession>
<evidence type="ECO:0000313" key="1">
    <source>
        <dbReference type="EMBL" id="KAH7919389.1"/>
    </source>
</evidence>
<dbReference type="Proteomes" id="UP000790709">
    <property type="component" value="Unassembled WGS sequence"/>
</dbReference>
<sequence>MLGDEDYVTCISITADGRRIASGGGRHVRVWDLETRQQVGDPFDAHGYVLSVAFSPDDRYIISTGGNDVCLWDTESFAIQGSFSPPTASDQKPHAPITQSIPPLHQHGQAHTKSQDDTSPISTSLLDLPVVVQQQPATQHPQERKPSVVDDRDTESIRPRLRPTEPQQDPPLEQDTLTVQPAVSGVPEDLPDSPPHLHLPLQERADAPASPESTNQQTRLERDADIQEDAQASHSRTRPSRNQNEGNVTFGQLDEPLLGVEKDDAFVPERSAVGSGATHTQTPSLSMMMCSQTM</sequence>
<proteinExistence type="predicted"/>
<gene>
    <name evidence="1" type="ORF">BV22DRAFT_1133870</name>
</gene>
<protein>
    <submittedName>
        <fullName evidence="1">Uncharacterized protein</fullName>
    </submittedName>
</protein>
<organism evidence="1 2">
    <name type="scientific">Leucogyrophana mollusca</name>
    <dbReference type="NCBI Taxonomy" id="85980"/>
    <lineage>
        <taxon>Eukaryota</taxon>
        <taxon>Fungi</taxon>
        <taxon>Dikarya</taxon>
        <taxon>Basidiomycota</taxon>
        <taxon>Agaricomycotina</taxon>
        <taxon>Agaricomycetes</taxon>
        <taxon>Agaricomycetidae</taxon>
        <taxon>Boletales</taxon>
        <taxon>Boletales incertae sedis</taxon>
        <taxon>Leucogyrophana</taxon>
    </lineage>
</organism>
<dbReference type="EMBL" id="MU266665">
    <property type="protein sequence ID" value="KAH7919389.1"/>
    <property type="molecule type" value="Genomic_DNA"/>
</dbReference>
<reference evidence="1" key="1">
    <citation type="journal article" date="2021" name="New Phytol.">
        <title>Evolutionary innovations through gain and loss of genes in the ectomycorrhizal Boletales.</title>
        <authorList>
            <person name="Wu G."/>
            <person name="Miyauchi S."/>
            <person name="Morin E."/>
            <person name="Kuo A."/>
            <person name="Drula E."/>
            <person name="Varga T."/>
            <person name="Kohler A."/>
            <person name="Feng B."/>
            <person name="Cao Y."/>
            <person name="Lipzen A."/>
            <person name="Daum C."/>
            <person name="Hundley H."/>
            <person name="Pangilinan J."/>
            <person name="Johnson J."/>
            <person name="Barry K."/>
            <person name="LaButti K."/>
            <person name="Ng V."/>
            <person name="Ahrendt S."/>
            <person name="Min B."/>
            <person name="Choi I.G."/>
            <person name="Park H."/>
            <person name="Plett J.M."/>
            <person name="Magnuson J."/>
            <person name="Spatafora J.W."/>
            <person name="Nagy L.G."/>
            <person name="Henrissat B."/>
            <person name="Grigoriev I.V."/>
            <person name="Yang Z.L."/>
            <person name="Xu J."/>
            <person name="Martin F.M."/>
        </authorList>
    </citation>
    <scope>NUCLEOTIDE SEQUENCE</scope>
    <source>
        <strain evidence="1">KUC20120723A-06</strain>
    </source>
</reference>
<name>A0ACB8B1W3_9AGAM</name>